<protein>
    <submittedName>
        <fullName evidence="1">Uncharacterized protein</fullName>
    </submittedName>
</protein>
<keyword evidence="2" id="KW-1185">Reference proteome</keyword>
<proteinExistence type="predicted"/>
<evidence type="ECO:0000313" key="2">
    <source>
        <dbReference type="Proteomes" id="UP000053105"/>
    </source>
</evidence>
<sequence length="54" mass="6657">MCWHNYGTNYTREKYNKAFYLIQDFRIAFRDSCLCRLCTFMQSLLQSQQISYKQ</sequence>
<dbReference type="EMBL" id="KQ435727">
    <property type="protein sequence ID" value="KOX77866.1"/>
    <property type="molecule type" value="Genomic_DNA"/>
</dbReference>
<organism evidence="1 2">
    <name type="scientific">Melipona quadrifasciata</name>
    <dbReference type="NCBI Taxonomy" id="166423"/>
    <lineage>
        <taxon>Eukaryota</taxon>
        <taxon>Metazoa</taxon>
        <taxon>Ecdysozoa</taxon>
        <taxon>Arthropoda</taxon>
        <taxon>Hexapoda</taxon>
        <taxon>Insecta</taxon>
        <taxon>Pterygota</taxon>
        <taxon>Neoptera</taxon>
        <taxon>Endopterygota</taxon>
        <taxon>Hymenoptera</taxon>
        <taxon>Apocrita</taxon>
        <taxon>Aculeata</taxon>
        <taxon>Apoidea</taxon>
        <taxon>Anthophila</taxon>
        <taxon>Apidae</taxon>
        <taxon>Melipona</taxon>
    </lineage>
</organism>
<accession>A0A0M9A770</accession>
<dbReference type="AlphaFoldDB" id="A0A0M9A770"/>
<dbReference type="Proteomes" id="UP000053105">
    <property type="component" value="Unassembled WGS sequence"/>
</dbReference>
<name>A0A0M9A770_9HYME</name>
<evidence type="ECO:0000313" key="1">
    <source>
        <dbReference type="EMBL" id="KOX77866.1"/>
    </source>
</evidence>
<reference evidence="1 2" key="1">
    <citation type="submission" date="2015-07" db="EMBL/GenBank/DDBJ databases">
        <title>The genome of Melipona quadrifasciata.</title>
        <authorList>
            <person name="Pan H."/>
            <person name="Kapheim K."/>
        </authorList>
    </citation>
    <scope>NUCLEOTIDE SEQUENCE [LARGE SCALE GENOMIC DNA]</scope>
    <source>
        <strain evidence="1">0111107301</strain>
        <tissue evidence="1">Whole body</tissue>
    </source>
</reference>
<gene>
    <name evidence="1" type="ORF">WN51_05752</name>
</gene>